<dbReference type="InterPro" id="IPR001509">
    <property type="entry name" value="Epimerase_deHydtase"/>
</dbReference>
<sequence length="378" mass="41491">MGRQRGAGLPRGEDDLSGVTASPTGSGRQPSPGRSILVTGGAGFFGDLLTRRLLADGHRVVSVDLERDESTHPALTTVRGDITDAGLLHRLAEQHSFDAVMHVAAMLAHDIKDQRLLWRSNVDGTRTVAEVARTHGIGKVVFTSSNCLWGHTFRRPVTEDDVPAPVELYGRSKLAGERILLEEYAGAFDTVVFRCPTIVEAGRLGLLAILFEFIEENRKVWVVGGGRNRYQFIAAPDLADACVLALDHVGSRVFNVGSDDVPTFREAYESVIGETGSTSRVATLPRSLALPAMRLAHALRLSPLGPYQYKMIAEDFVFDTSRIKHELGWKPTLTNAEMLLRAYRYYADHAAEIRARTDGSAHHRAADMGVIRVLKWLS</sequence>
<dbReference type="EMBL" id="JAERWK010000012">
    <property type="protein sequence ID" value="MBM9467700.1"/>
    <property type="molecule type" value="Genomic_DNA"/>
</dbReference>
<evidence type="ECO:0000313" key="4">
    <source>
        <dbReference type="Proteomes" id="UP000663792"/>
    </source>
</evidence>
<dbReference type="SUPFAM" id="SSF51735">
    <property type="entry name" value="NAD(P)-binding Rossmann-fold domains"/>
    <property type="match status" value="1"/>
</dbReference>
<evidence type="ECO:0000259" key="2">
    <source>
        <dbReference type="Pfam" id="PF01370"/>
    </source>
</evidence>
<dbReference type="InterPro" id="IPR036291">
    <property type="entry name" value="NAD(P)-bd_dom_sf"/>
</dbReference>
<gene>
    <name evidence="3" type="ORF">JL106_10455</name>
</gene>
<protein>
    <submittedName>
        <fullName evidence="3">NAD(P)-dependent oxidoreductase</fullName>
    </submittedName>
</protein>
<dbReference type="Pfam" id="PF01370">
    <property type="entry name" value="Epimerase"/>
    <property type="match status" value="1"/>
</dbReference>
<dbReference type="Gene3D" id="3.40.50.720">
    <property type="entry name" value="NAD(P)-binding Rossmann-like Domain"/>
    <property type="match status" value="1"/>
</dbReference>
<reference evidence="3" key="1">
    <citation type="submission" date="2021-01" db="EMBL/GenBank/DDBJ databases">
        <title>YIM 132084 draft genome.</title>
        <authorList>
            <person name="An D."/>
        </authorList>
    </citation>
    <scope>NUCLEOTIDE SEQUENCE</scope>
    <source>
        <strain evidence="3">YIM 132084</strain>
    </source>
</reference>
<dbReference type="Proteomes" id="UP000663792">
    <property type="component" value="Unassembled WGS sequence"/>
</dbReference>
<name>A0A938Y8C3_9ACTN</name>
<proteinExistence type="predicted"/>
<accession>A0A938Y8C3</accession>
<evidence type="ECO:0000313" key="3">
    <source>
        <dbReference type="EMBL" id="MBM9467700.1"/>
    </source>
</evidence>
<dbReference type="AlphaFoldDB" id="A0A938Y8C3"/>
<comment type="caution">
    <text evidence="3">The sequence shown here is derived from an EMBL/GenBank/DDBJ whole genome shotgun (WGS) entry which is preliminary data.</text>
</comment>
<feature type="domain" description="NAD-dependent epimerase/dehydratase" evidence="2">
    <location>
        <begin position="36"/>
        <end position="257"/>
    </location>
</feature>
<keyword evidence="4" id="KW-1185">Reference proteome</keyword>
<feature type="compositionally biased region" description="Polar residues" evidence="1">
    <location>
        <begin position="19"/>
        <end position="29"/>
    </location>
</feature>
<dbReference type="InterPro" id="IPR050177">
    <property type="entry name" value="Lipid_A_modif_metabolic_enz"/>
</dbReference>
<feature type="region of interest" description="Disordered" evidence="1">
    <location>
        <begin position="1"/>
        <end position="34"/>
    </location>
</feature>
<organism evidence="3 4">
    <name type="scientific">Nakamurella leprariae</name>
    <dbReference type="NCBI Taxonomy" id="2803911"/>
    <lineage>
        <taxon>Bacteria</taxon>
        <taxon>Bacillati</taxon>
        <taxon>Actinomycetota</taxon>
        <taxon>Actinomycetes</taxon>
        <taxon>Nakamurellales</taxon>
        <taxon>Nakamurellaceae</taxon>
        <taxon>Nakamurella</taxon>
    </lineage>
</organism>
<evidence type="ECO:0000256" key="1">
    <source>
        <dbReference type="SAM" id="MobiDB-lite"/>
    </source>
</evidence>
<dbReference type="PANTHER" id="PTHR43245">
    <property type="entry name" value="BIFUNCTIONAL POLYMYXIN RESISTANCE PROTEIN ARNA"/>
    <property type="match status" value="1"/>
</dbReference>